<gene>
    <name evidence="2" type="ORF">SAMN05421820_107102</name>
</gene>
<sequence length="229" mass="25888">MGAKNITTELLKKYHSGLCNAEERLAVASWLESDEDEIAYLHHPAEEQEIEDSLWAEILSSTIAKDQEKRHKRFRIYQYGIAASIFIACSATLLFFHFSATTNEKTFVNLHNIGTNAIEQNIDGLILTALPKSNVHAVLNTGLQSGDISFCEVMLLKNESRKDMEIRFDAPCASQSVKPKSYTLKKGITYVALRADWKSPEIIVVDQRYLEDLLPLNVAMRINKKIQSI</sequence>
<keyword evidence="1" id="KW-0472">Membrane</keyword>
<keyword evidence="1" id="KW-1133">Transmembrane helix</keyword>
<accession>A0A1H0AI75</accession>
<organism evidence="2 3">
    <name type="scientific">Pedobacter steynii</name>
    <dbReference type="NCBI Taxonomy" id="430522"/>
    <lineage>
        <taxon>Bacteria</taxon>
        <taxon>Pseudomonadati</taxon>
        <taxon>Bacteroidota</taxon>
        <taxon>Sphingobacteriia</taxon>
        <taxon>Sphingobacteriales</taxon>
        <taxon>Sphingobacteriaceae</taxon>
        <taxon>Pedobacter</taxon>
    </lineage>
</organism>
<evidence type="ECO:0000313" key="3">
    <source>
        <dbReference type="Proteomes" id="UP000183200"/>
    </source>
</evidence>
<dbReference type="AlphaFoldDB" id="A0A1H0AI75"/>
<dbReference type="EMBL" id="FNGY01000007">
    <property type="protein sequence ID" value="SDN33041.1"/>
    <property type="molecule type" value="Genomic_DNA"/>
</dbReference>
<proteinExistence type="predicted"/>
<reference evidence="3" key="1">
    <citation type="submission" date="2016-10" db="EMBL/GenBank/DDBJ databases">
        <authorList>
            <person name="Varghese N."/>
            <person name="Submissions S."/>
        </authorList>
    </citation>
    <scope>NUCLEOTIDE SEQUENCE [LARGE SCALE GENOMIC DNA]</scope>
    <source>
        <strain evidence="3">DSM 19110</strain>
    </source>
</reference>
<protein>
    <recommendedName>
        <fullName evidence="4">FecR protein domain-containing protein</fullName>
    </recommendedName>
</protein>
<keyword evidence="1" id="KW-0812">Transmembrane</keyword>
<feature type="transmembrane region" description="Helical" evidence="1">
    <location>
        <begin position="76"/>
        <end position="98"/>
    </location>
</feature>
<dbReference type="RefSeq" id="WP_074610204.1">
    <property type="nucleotide sequence ID" value="NZ_FNGY01000007.1"/>
</dbReference>
<name>A0A1H0AI75_9SPHI</name>
<dbReference type="OrthoDB" id="1345370at2"/>
<evidence type="ECO:0008006" key="4">
    <source>
        <dbReference type="Google" id="ProtNLM"/>
    </source>
</evidence>
<evidence type="ECO:0000313" key="2">
    <source>
        <dbReference type="EMBL" id="SDN33041.1"/>
    </source>
</evidence>
<evidence type="ECO:0000256" key="1">
    <source>
        <dbReference type="SAM" id="Phobius"/>
    </source>
</evidence>
<keyword evidence="3" id="KW-1185">Reference proteome</keyword>
<dbReference type="Proteomes" id="UP000183200">
    <property type="component" value="Unassembled WGS sequence"/>
</dbReference>